<dbReference type="EMBL" id="CP020991">
    <property type="protein sequence ID" value="AUO18264.1"/>
    <property type="molecule type" value="Genomic_DNA"/>
</dbReference>
<proteinExistence type="predicted"/>
<gene>
    <name evidence="1" type="ORF">B9O19_00079</name>
</gene>
<keyword evidence="2" id="KW-1185">Reference proteome</keyword>
<dbReference type="AlphaFoldDB" id="A0A2K9NZ03"/>
<sequence>MYCKKCGTDMGNSTFCPHCGQPASVPEYDAEVVGGPKNASNNEQANGYSGIKCPHCGSNNCQPMTETKVSGGGYDPGSGCCGYILFGPLGLLCGACNSGTTSTNRTYWICRNCGRRFNG</sequence>
<dbReference type="RefSeq" id="WP_245862967.1">
    <property type="nucleotide sequence ID" value="NZ_CP020991.1"/>
</dbReference>
<dbReference type="KEGG" id="mpec:B9O19_00079"/>
<evidence type="ECO:0000313" key="1">
    <source>
        <dbReference type="EMBL" id="AUO18264.1"/>
    </source>
</evidence>
<accession>A0A2K9NZ03</accession>
<dbReference type="Proteomes" id="UP000235589">
    <property type="component" value="Chromosome"/>
</dbReference>
<dbReference type="GeneID" id="98063726"/>
<protein>
    <recommendedName>
        <fullName evidence="3">DZANK-type domain-containing protein</fullName>
    </recommendedName>
</protein>
<organism evidence="1 2">
    <name type="scientific">Monoglobus pectinilyticus</name>
    <dbReference type="NCBI Taxonomy" id="1981510"/>
    <lineage>
        <taxon>Bacteria</taxon>
        <taxon>Bacillati</taxon>
        <taxon>Bacillota</taxon>
        <taxon>Clostridia</taxon>
        <taxon>Monoglobales</taxon>
        <taxon>Monoglobaceae</taxon>
        <taxon>Monoglobus</taxon>
    </lineage>
</organism>
<reference evidence="1 2" key="1">
    <citation type="submission" date="2017-04" db="EMBL/GenBank/DDBJ databases">
        <title>Monoglobus pectinilyticus 14 draft genome.</title>
        <authorList>
            <person name="Kim C."/>
            <person name="Rosendale D.I."/>
            <person name="Kelly W.J."/>
            <person name="Tannock G.W."/>
            <person name="Patchett M.L."/>
            <person name="Jordens J.Z."/>
        </authorList>
    </citation>
    <scope>NUCLEOTIDE SEQUENCE [LARGE SCALE GENOMIC DNA]</scope>
    <source>
        <strain evidence="1 2">14</strain>
    </source>
</reference>
<evidence type="ECO:0000313" key="2">
    <source>
        <dbReference type="Proteomes" id="UP000235589"/>
    </source>
</evidence>
<evidence type="ECO:0008006" key="3">
    <source>
        <dbReference type="Google" id="ProtNLM"/>
    </source>
</evidence>
<name>A0A2K9NZ03_9FIRM</name>